<dbReference type="FunFam" id="1.10.287.70:FF:000068">
    <property type="entry name" value="Voltage-dependent N-type calcium channel subunit alpha"/>
    <property type="match status" value="1"/>
</dbReference>
<dbReference type="GO" id="GO:0008331">
    <property type="term" value="F:high voltage-gated calcium channel activity"/>
    <property type="evidence" value="ECO:0007669"/>
    <property type="project" value="TreeGrafter"/>
</dbReference>
<dbReference type="Gene3D" id="6.10.250.2500">
    <property type="match status" value="1"/>
</dbReference>
<evidence type="ECO:0000256" key="5">
    <source>
        <dbReference type="ARBA" id="ARBA00022673"/>
    </source>
</evidence>
<evidence type="ECO:0000256" key="2">
    <source>
        <dbReference type="ARBA" id="ARBA00022448"/>
    </source>
</evidence>
<dbReference type="InterPro" id="IPR002077">
    <property type="entry name" value="VDCCAlpha1"/>
</dbReference>
<comment type="similarity">
    <text evidence="18">Belongs to the calcium channel alpha-1 subunit (TC 1.A.1.11) family.</text>
</comment>
<evidence type="ECO:0000256" key="1">
    <source>
        <dbReference type="ARBA" id="ARBA00004141"/>
    </source>
</evidence>
<dbReference type="Pfam" id="PF16905">
    <property type="entry name" value="GPHH"/>
    <property type="match status" value="1"/>
</dbReference>
<feature type="binding site" evidence="17">
    <location>
        <position position="1071"/>
    </location>
    <ligand>
        <name>Ca(2+)</name>
        <dbReference type="ChEBI" id="CHEBI:29108"/>
    </ligand>
</feature>
<keyword evidence="5 18" id="KW-0107">Calcium channel</keyword>
<dbReference type="InterPro" id="IPR031649">
    <property type="entry name" value="GPHH_dom"/>
</dbReference>
<evidence type="ECO:0000256" key="20">
    <source>
        <dbReference type="SAM" id="Phobius"/>
    </source>
</evidence>
<evidence type="ECO:0000256" key="14">
    <source>
        <dbReference type="ARBA" id="ARBA00023180"/>
    </source>
</evidence>
<organism evidence="22">
    <name type="scientific">Schistocephalus solidus</name>
    <name type="common">Tapeworm</name>
    <dbReference type="NCBI Taxonomy" id="70667"/>
    <lineage>
        <taxon>Eukaryota</taxon>
        <taxon>Metazoa</taxon>
        <taxon>Spiralia</taxon>
        <taxon>Lophotrochozoa</taxon>
        <taxon>Platyhelminthes</taxon>
        <taxon>Cestoda</taxon>
        <taxon>Eucestoda</taxon>
        <taxon>Diphyllobothriidea</taxon>
        <taxon>Diphyllobothriidae</taxon>
        <taxon>Schistocephalus</taxon>
    </lineage>
</organism>
<dbReference type="FunFam" id="1.20.120.350:FF:000011">
    <property type="entry name" value="Voltage-dependent N-type calcium channel subunit alpha"/>
    <property type="match status" value="1"/>
</dbReference>
<evidence type="ECO:0000256" key="9">
    <source>
        <dbReference type="ARBA" id="ARBA00022837"/>
    </source>
</evidence>
<keyword evidence="12" id="KW-0406">Ion transport</keyword>
<keyword evidence="7 17" id="KW-0479">Metal-binding</keyword>
<dbReference type="FunFam" id="1.20.120.350:FF:000043">
    <property type="entry name" value="Voltage-dependent L-type calcium channel subunit alpha"/>
    <property type="match status" value="1"/>
</dbReference>
<protein>
    <recommendedName>
        <fullName evidence="16">Voltage-dependent calcium channel type A subunit alpha-1</fullName>
    </recommendedName>
</protein>
<evidence type="ECO:0000256" key="12">
    <source>
        <dbReference type="ARBA" id="ARBA00023065"/>
    </source>
</evidence>
<dbReference type="Gene3D" id="1.10.238.10">
    <property type="entry name" value="EF-hand"/>
    <property type="match status" value="1"/>
</dbReference>
<feature type="transmembrane region" description="Helical" evidence="20">
    <location>
        <begin position="1308"/>
        <end position="1337"/>
    </location>
</feature>
<dbReference type="FunFam" id="1.10.238.10:FF:000063">
    <property type="entry name" value="Voltage-dependent N-type calcium channel subunit alpha"/>
    <property type="match status" value="1"/>
</dbReference>
<dbReference type="InterPro" id="IPR002048">
    <property type="entry name" value="EF_hand_dom"/>
</dbReference>
<dbReference type="InterPro" id="IPR050599">
    <property type="entry name" value="VDCC_alpha-1_subunit"/>
</dbReference>
<evidence type="ECO:0000256" key="10">
    <source>
        <dbReference type="ARBA" id="ARBA00022882"/>
    </source>
</evidence>
<evidence type="ECO:0000256" key="16">
    <source>
        <dbReference type="ARBA" id="ARBA00069462"/>
    </source>
</evidence>
<feature type="transmembrane region" description="Helical" evidence="20">
    <location>
        <begin position="915"/>
        <end position="933"/>
    </location>
</feature>
<dbReference type="FunFam" id="1.10.287.70:FF:000059">
    <property type="entry name" value="Voltage-dependent N-type calcium channel subunit alpha"/>
    <property type="match status" value="1"/>
</dbReference>
<feature type="transmembrane region" description="Helical" evidence="20">
    <location>
        <begin position="362"/>
        <end position="384"/>
    </location>
</feature>
<keyword evidence="3" id="KW-0597">Phosphoprotein</keyword>
<evidence type="ECO:0000256" key="11">
    <source>
        <dbReference type="ARBA" id="ARBA00022989"/>
    </source>
</evidence>
<dbReference type="GO" id="GO:0007268">
    <property type="term" value="P:chemical synaptic transmission"/>
    <property type="evidence" value="ECO:0007669"/>
    <property type="project" value="TreeGrafter"/>
</dbReference>
<keyword evidence="6 20" id="KW-0812">Transmembrane</keyword>
<dbReference type="GO" id="GO:0005891">
    <property type="term" value="C:voltage-gated calcium channel complex"/>
    <property type="evidence" value="ECO:0007669"/>
    <property type="project" value="InterPro"/>
</dbReference>
<feature type="binding site" evidence="17">
    <location>
        <position position="343"/>
    </location>
    <ligand>
        <name>Ca(2+)</name>
        <dbReference type="ChEBI" id="CHEBI:29108"/>
    </ligand>
</feature>
<keyword evidence="11 20" id="KW-1133">Transmembrane helix</keyword>
<dbReference type="PROSITE" id="PS50222">
    <property type="entry name" value="EF_HAND_2"/>
    <property type="match status" value="1"/>
</dbReference>
<feature type="transmembrane region" description="Helical" evidence="20">
    <location>
        <begin position="1170"/>
        <end position="1194"/>
    </location>
</feature>
<feature type="transmembrane region" description="Helical" evidence="20">
    <location>
        <begin position="1224"/>
        <end position="1247"/>
    </location>
</feature>
<keyword evidence="13 20" id="KW-0472">Membrane</keyword>
<feature type="compositionally biased region" description="Polar residues" evidence="19">
    <location>
        <begin position="1718"/>
        <end position="1739"/>
    </location>
</feature>
<feature type="transmembrane region" description="Helical" evidence="20">
    <location>
        <begin position="846"/>
        <end position="865"/>
    </location>
</feature>
<feature type="transmembrane region" description="Helical" evidence="20">
    <location>
        <begin position="707"/>
        <end position="729"/>
    </location>
</feature>
<dbReference type="PANTHER" id="PTHR45628:SF7">
    <property type="entry name" value="VOLTAGE-DEPENDENT CALCIUM CHANNEL TYPE A SUBUNIT ALPHA-1"/>
    <property type="match status" value="1"/>
</dbReference>
<feature type="compositionally biased region" description="Basic and acidic residues" evidence="19">
    <location>
        <begin position="1743"/>
        <end position="1753"/>
    </location>
</feature>
<feature type="region of interest" description="Disordered" evidence="19">
    <location>
        <begin position="1639"/>
        <end position="1670"/>
    </location>
</feature>
<evidence type="ECO:0000256" key="13">
    <source>
        <dbReference type="ARBA" id="ARBA00023136"/>
    </source>
</evidence>
<dbReference type="InterPro" id="IPR014873">
    <property type="entry name" value="VDCC_a1su_IQ"/>
</dbReference>
<feature type="transmembrane region" description="Helical" evidence="20">
    <location>
        <begin position="1099"/>
        <end position="1125"/>
    </location>
</feature>
<evidence type="ECO:0000256" key="7">
    <source>
        <dbReference type="ARBA" id="ARBA00022723"/>
    </source>
</evidence>
<accession>A0A0X3P936</accession>
<dbReference type="PANTHER" id="PTHR45628">
    <property type="entry name" value="VOLTAGE-DEPENDENT CALCIUM CHANNEL TYPE A SUBUNIT ALPHA-1"/>
    <property type="match status" value="1"/>
</dbReference>
<feature type="transmembrane region" description="Helical" evidence="20">
    <location>
        <begin position="988"/>
        <end position="1010"/>
    </location>
</feature>
<dbReference type="GO" id="GO:0098793">
    <property type="term" value="C:presynapse"/>
    <property type="evidence" value="ECO:0007669"/>
    <property type="project" value="UniProtKB-ARBA"/>
</dbReference>
<keyword evidence="10 18" id="KW-0851">Voltage-gated channel</keyword>
<feature type="transmembrane region" description="Helical" evidence="20">
    <location>
        <begin position="181"/>
        <end position="204"/>
    </location>
</feature>
<feature type="transmembrane region" description="Helical" evidence="20">
    <location>
        <begin position="1405"/>
        <end position="1429"/>
    </location>
</feature>
<feature type="non-terminal residue" evidence="22">
    <location>
        <position position="1885"/>
    </location>
</feature>
<feature type="transmembrane region" description="Helical" evidence="20">
    <location>
        <begin position="535"/>
        <end position="556"/>
    </location>
</feature>
<evidence type="ECO:0000256" key="19">
    <source>
        <dbReference type="SAM" id="MobiDB-lite"/>
    </source>
</evidence>
<dbReference type="FunFam" id="1.10.287.70:FF:000007">
    <property type="entry name" value="Voltage-dependent L-type calcium channel subunit alpha"/>
    <property type="match status" value="1"/>
</dbReference>
<feature type="transmembrane region" description="Helical" evidence="20">
    <location>
        <begin position="631"/>
        <end position="653"/>
    </location>
</feature>
<evidence type="ECO:0000256" key="17">
    <source>
        <dbReference type="PIRSR" id="PIRSR602077-1"/>
    </source>
</evidence>
<evidence type="ECO:0000256" key="6">
    <source>
        <dbReference type="ARBA" id="ARBA00022692"/>
    </source>
</evidence>
<reference evidence="22" key="1">
    <citation type="submission" date="2016-01" db="EMBL/GenBank/DDBJ databases">
        <title>Reference transcriptome for the parasite Schistocephalus solidus: insights into the molecular evolution of parasitism.</title>
        <authorList>
            <person name="Hebert F.O."/>
            <person name="Grambauer S."/>
            <person name="Barber I."/>
            <person name="Landry C.R."/>
            <person name="Aubin-Horth N."/>
        </authorList>
    </citation>
    <scope>NUCLEOTIDE SEQUENCE</scope>
</reference>
<dbReference type="InterPro" id="IPR027359">
    <property type="entry name" value="Volt_channel_dom_sf"/>
</dbReference>
<feature type="region of interest" description="Disordered" evidence="19">
    <location>
        <begin position="1789"/>
        <end position="1815"/>
    </location>
</feature>
<dbReference type="Pfam" id="PF00520">
    <property type="entry name" value="Ion_trans"/>
    <property type="match status" value="4"/>
</dbReference>
<proteinExistence type="inferred from homology"/>
<evidence type="ECO:0000256" key="15">
    <source>
        <dbReference type="ARBA" id="ARBA00023303"/>
    </source>
</evidence>
<dbReference type="SUPFAM" id="SSF81324">
    <property type="entry name" value="Voltage-gated potassium channels"/>
    <property type="match status" value="4"/>
</dbReference>
<dbReference type="FunFam" id="1.20.120.350:FF:000001">
    <property type="entry name" value="Voltage-dependent L-type calcium channel subunit alpha"/>
    <property type="match status" value="1"/>
</dbReference>
<dbReference type="PRINTS" id="PR00167">
    <property type="entry name" value="CACHANNEL"/>
</dbReference>
<feature type="transmembrane region" description="Helical" evidence="20">
    <location>
        <begin position="149"/>
        <end position="169"/>
    </location>
</feature>
<feature type="transmembrane region" description="Helical" evidence="20">
    <location>
        <begin position="239"/>
        <end position="258"/>
    </location>
</feature>
<feature type="domain" description="EF-hand" evidence="21">
    <location>
        <begin position="1445"/>
        <end position="1480"/>
    </location>
</feature>
<comment type="subcellular location">
    <subcellularLocation>
        <location evidence="1 18">Membrane</location>
        <topology evidence="1 18">Multi-pass membrane protein</topology>
    </subcellularLocation>
</comment>
<evidence type="ECO:0000313" key="22">
    <source>
        <dbReference type="EMBL" id="JAP43696.1"/>
    </source>
</evidence>
<name>A0A0X3P936_SCHSO</name>
<feature type="region of interest" description="Disordered" evidence="19">
    <location>
        <begin position="1703"/>
        <end position="1753"/>
    </location>
</feature>
<evidence type="ECO:0000256" key="18">
    <source>
        <dbReference type="RuleBase" id="RU003808"/>
    </source>
</evidence>
<evidence type="ECO:0000256" key="4">
    <source>
        <dbReference type="ARBA" id="ARBA00022568"/>
    </source>
</evidence>
<dbReference type="EMBL" id="GEEE01019529">
    <property type="protein sequence ID" value="JAP43696.1"/>
    <property type="molecule type" value="Transcribed_RNA"/>
</dbReference>
<dbReference type="Gene3D" id="1.10.287.70">
    <property type="match status" value="4"/>
</dbReference>
<keyword evidence="15" id="KW-0407">Ion channel</keyword>
<evidence type="ECO:0000256" key="8">
    <source>
        <dbReference type="ARBA" id="ARBA00022737"/>
    </source>
</evidence>
<dbReference type="GO" id="GO:0098703">
    <property type="term" value="P:calcium ion import across plasma membrane"/>
    <property type="evidence" value="ECO:0007669"/>
    <property type="project" value="TreeGrafter"/>
</dbReference>
<keyword evidence="14" id="KW-0325">Glycoprotein</keyword>
<gene>
    <name evidence="22" type="ORF">TR160159</name>
</gene>
<keyword evidence="9 17" id="KW-0106">Calcium</keyword>
<evidence type="ECO:0000256" key="3">
    <source>
        <dbReference type="ARBA" id="ARBA00022553"/>
    </source>
</evidence>
<keyword evidence="8" id="KW-0677">Repeat</keyword>
<sequence>MAINNVYAENADQHAGENSAATATAAIPEECVVMALKTLEQLRGLGIQHEAASAFGNTSLSSRSQKSGTDKLLSLSLLGLQSKGNRALFVFSEKNLLRKTAKTIIDWGPFEYMVLMTITANCVCLAMEVHLPNNDRRQLSTRMESLENYFLGIFTCEAILKIVALGFLLHPGSYLRNVWNFLDFVVVITGYVTVFAATGTGVDLRTLRAVRVLRPLKLVSGIPSLQVVLKSIIKAMAPLLQIGLLVLFGVVIFAIIGLEFYGGGFHLTCFDELNPHVLPATIPTIGKLVPCVITNGSVRTPGAFVCPEGYVCKGYWEGPNYGITSFDNIGYAMLTVFQCITMEGWTDIMSVTDHAFGNRFNWLYFLPLIVLGSFFILNLVLGVLSGEFAKERERVEKRRAFLKLRRQQQTERELDGYIDWIHRAEEVILAEEQTTMADRIRILRARRRAEKLCGRRQRGHRYSEIDLQGLELGDRKRFRLGGSGSCCRYLKHFRLKCRTMAKSQTFYLIVLIVVGLNTVCVAIEHYGQPVWLSRFLYYAEFMFLGLFMAEMLLKLFSLGPTVYFQSSFNIFDFTVVIASFFEVIWQVFYPADSFGFSALRSIRLLRIFKFTRYWASLRNLVLSLLNSMRSIVSLLFLLFLFMLIFALLGMQLFGGGFAFMDGQPSQHFDTFAKALLTVFQILTGEDWNTIMYNGIRSQSGGSTVYSIYFVLLMIFGNYTLLNVFLAIAVDNLANAQELTAVEEAEMKIAAQKMENERQERLVQMSLAEANDLNSDILKPEMESSTVGFNLTPSSPVHDSPPIDSVNDSDHSSGRLGYGKAMLPYSSMYIFSPTNPFRRFCHFVVNLRYFDLFIMIVIASSSISLAAEDPVNENSNRNIILEYFDHAFTCVFTIEMILKLVDLGVVMHPHSYFRDLWNIVDAVVVLAALVAFFSRQTDSSGIGRKTPSKNLGTIKSLRVLRVLRPLKTIRRVPKLKAVFDCVVSSLKNVFNILIVYLLFQFIFGVIAVQLFQGKFFYCNDLSKETREECQGYFISYEDNEPAVKPRIWSSRSFNYDNIIFAMLTLFTVTTGEGWPDVMKNSIDATEVNRGPRTDHRQQMAIFYVFFFIVFPFFFVNIFVALIIITFQEQGENELVDHELDKNQKQCIDFAINARPLCRYMPEDVKSFQYRVWQLVVSGPFEYFIMTMIALNTLILMMKYHKPERSITFPLVIDVNTRSYESYCSALMYLNTAFTCMFTVECLLKIMAFGPKNYFRDRWNIFDFITVIGSVTDVLVSGLQDSSFLNLGFLRLFRAARLVKLLRQGYTIRILLWTFIQSIKALPYVCLLIAMLFFIYAIIGMQVFGNIDIDDPDSQLNDQTNFRSFANSLLLLFRCATGEAWQELMLSSDYPKPCANKPENACGSGIAYVYFVTFIFLCSFIMLNLFVAVIMDNFDYLTRDSSILGSHHLDEFIRVWAEYDPGATGRIHHTDMLEMLRKLEPPVGFGMKCPYRFAYRKLIRMNIPVDEAGTVPFTTTLFALIRESLSIKVGPASVMDIKDAELRETLRAMWPLQAKKVANVLVPSDAELTCGHMTTGKIYAGLLIYENWIASTRSEKPSINQRKMALIPNSWEAEGAKILGKDDPTIEMNGMEVPVTTEQLGKNGISSSRDGLGNRCGSSVSMNSSTDDSLEYDSKVTSVGPVTYNPKSPKQPPYAIRIPRRYLTRNSAPSTSGVIGDGSCSFTSQTSQPPRISILTHNPNGASMRRSDTDRREGRQERWNLEVNAAADGSSQISTTGGPLMPVKAVCLLTPKADDGNRNPRQSPFKTLSHKTSPSRRALDRYSLNDSVVHLNAPNEVPSESSRPPSPCMNFASAVTSLVQQVNLMVERERSQKFLGREAKDVDWQSI</sequence>
<keyword evidence="2" id="KW-0813">Transport</keyword>
<evidence type="ECO:0000259" key="21">
    <source>
        <dbReference type="PROSITE" id="PS50222"/>
    </source>
</evidence>
<feature type="compositionally biased region" description="Low complexity" evidence="19">
    <location>
        <begin position="1656"/>
        <end position="1665"/>
    </location>
</feature>
<feature type="transmembrane region" description="Helical" evidence="20">
    <location>
        <begin position="505"/>
        <end position="523"/>
    </location>
</feature>
<dbReference type="GO" id="GO:0005509">
    <property type="term" value="F:calcium ion binding"/>
    <property type="evidence" value="ECO:0007669"/>
    <property type="project" value="InterPro"/>
</dbReference>
<dbReference type="Gene3D" id="1.20.120.350">
    <property type="entry name" value="Voltage-gated potassium channels. Chain C"/>
    <property type="match status" value="4"/>
</dbReference>
<feature type="binding site" evidence="17">
    <location>
        <position position="685"/>
    </location>
    <ligand>
        <name>Ca(2+)</name>
        <dbReference type="ChEBI" id="CHEBI:29108"/>
    </ligand>
</feature>
<dbReference type="FunFam" id="1.20.120.350:FF:000013">
    <property type="entry name" value="Voltage-dependent N-type calcium channel subunit alpha"/>
    <property type="match status" value="1"/>
</dbReference>
<keyword evidence="4 18" id="KW-0109">Calcium transport</keyword>
<feature type="compositionally biased region" description="Polar residues" evidence="19">
    <location>
        <begin position="1797"/>
        <end position="1810"/>
    </location>
</feature>
<dbReference type="Pfam" id="PF08763">
    <property type="entry name" value="Ca_chan_IQ"/>
    <property type="match status" value="1"/>
</dbReference>
<dbReference type="InterPro" id="IPR005821">
    <property type="entry name" value="Ion_trans_dom"/>
</dbReference>